<keyword evidence="2" id="KW-1185">Reference proteome</keyword>
<accession>A0A0M0GET7</accession>
<evidence type="ECO:0000313" key="1">
    <source>
        <dbReference type="EMBL" id="KON88298.1"/>
    </source>
</evidence>
<dbReference type="STRING" id="1459.AF332_16820"/>
<protein>
    <submittedName>
        <fullName evidence="1">Uncharacterized protein</fullName>
    </submittedName>
</protein>
<dbReference type="OrthoDB" id="2950752at2"/>
<proteinExistence type="predicted"/>
<name>A0A0M0GET7_SPOGL</name>
<dbReference type="AlphaFoldDB" id="A0A0M0GET7"/>
<organism evidence="1 2">
    <name type="scientific">Sporosarcina globispora</name>
    <name type="common">Bacillus globisporus</name>
    <dbReference type="NCBI Taxonomy" id="1459"/>
    <lineage>
        <taxon>Bacteria</taxon>
        <taxon>Bacillati</taxon>
        <taxon>Bacillota</taxon>
        <taxon>Bacilli</taxon>
        <taxon>Bacillales</taxon>
        <taxon>Caryophanaceae</taxon>
        <taxon>Sporosarcina</taxon>
    </lineage>
</organism>
<sequence>MMDDKKISQYLNDIQNLSAAESELDTFIGSLREAQLKYRDSIEQLYSWKAGEAKERASQWSADFFLELSKKIHRLEDKRYDIIQTRKRLDSLMRAEINSGPKW</sequence>
<reference evidence="2" key="1">
    <citation type="submission" date="2015-07" db="EMBL/GenBank/DDBJ databases">
        <title>Fjat-10036 dsm4.</title>
        <authorList>
            <person name="Liu B."/>
            <person name="Wang J."/>
            <person name="Zhu Y."/>
            <person name="Liu G."/>
            <person name="Chen Q."/>
            <person name="Chen Z."/>
            <person name="Lan J."/>
            <person name="Che J."/>
            <person name="Ge C."/>
            <person name="Shi H."/>
            <person name="Pan Z."/>
            <person name="Liu X."/>
        </authorList>
    </citation>
    <scope>NUCLEOTIDE SEQUENCE [LARGE SCALE GENOMIC DNA]</scope>
    <source>
        <strain evidence="2">DSM 4</strain>
    </source>
</reference>
<dbReference type="PATRIC" id="fig|1459.3.peg.3684"/>
<dbReference type="EMBL" id="LGUF01000007">
    <property type="protein sequence ID" value="KON88298.1"/>
    <property type="molecule type" value="Genomic_DNA"/>
</dbReference>
<gene>
    <name evidence="1" type="ORF">AF332_16820</name>
</gene>
<evidence type="ECO:0000313" key="2">
    <source>
        <dbReference type="Proteomes" id="UP000037109"/>
    </source>
</evidence>
<comment type="caution">
    <text evidence="1">The sequence shown here is derived from an EMBL/GenBank/DDBJ whole genome shotgun (WGS) entry which is preliminary data.</text>
</comment>
<dbReference type="RefSeq" id="WP_053435674.1">
    <property type="nucleotide sequence ID" value="NZ_LGUF01000007.1"/>
</dbReference>
<dbReference type="Proteomes" id="UP000037109">
    <property type="component" value="Unassembled WGS sequence"/>
</dbReference>